<dbReference type="Pfam" id="PF12833">
    <property type="entry name" value="HTH_18"/>
    <property type="match status" value="1"/>
</dbReference>
<protein>
    <recommendedName>
        <fullName evidence="2">histidine kinase</fullName>
        <ecNumber evidence="2">2.7.13.3</ecNumber>
    </recommendedName>
</protein>
<name>A0A9X3F2Q1_9BACT</name>
<dbReference type="Pfam" id="PF07495">
    <property type="entry name" value="Y_Y_Y"/>
    <property type="match status" value="1"/>
</dbReference>
<feature type="domain" description="Response regulatory" evidence="11">
    <location>
        <begin position="1178"/>
        <end position="1293"/>
    </location>
</feature>
<dbReference type="InterPro" id="IPR018062">
    <property type="entry name" value="HTH_AraC-typ_CS"/>
</dbReference>
<dbReference type="Proteomes" id="UP001145087">
    <property type="component" value="Unassembled WGS sequence"/>
</dbReference>
<evidence type="ECO:0000256" key="5">
    <source>
        <dbReference type="ARBA" id="ARBA00023125"/>
    </source>
</evidence>
<evidence type="ECO:0000256" key="4">
    <source>
        <dbReference type="ARBA" id="ARBA00023015"/>
    </source>
</evidence>
<dbReference type="SUPFAM" id="SSF46689">
    <property type="entry name" value="Homeodomain-like"/>
    <property type="match status" value="1"/>
</dbReference>
<dbReference type="SMART" id="SM00388">
    <property type="entry name" value="HisKA"/>
    <property type="match status" value="1"/>
</dbReference>
<dbReference type="SUPFAM" id="SSF52172">
    <property type="entry name" value="CheY-like"/>
    <property type="match status" value="1"/>
</dbReference>
<dbReference type="InterPro" id="IPR001789">
    <property type="entry name" value="Sig_transdc_resp-reg_receiver"/>
</dbReference>
<dbReference type="Pfam" id="PF02518">
    <property type="entry name" value="HATPase_c"/>
    <property type="match status" value="1"/>
</dbReference>
<sequence>MRRTTIMQIYLKNTLIILFLVALTGVVFAFNSDTNPEQLRFSYITTNNGLPQNTVDCILKDSRGFMWFGTWNGLCRYDGYSFKTYQRNQNMVSLPSNFIQTLCEDGLGNIWVGSAKGLICFDYQNLRFMSNESLNDNIAKFAITHTLKDNTGNLWVATEEEGLWKINQNNNGEITSTKVFDKLLSNRNISNLCLLNDNDLLIATENGLITVDVNKGVAASVWKELEKDLAGQNISKLFRDSHSNIWAGTENGLFLYETATKQTTYFGAENNVETDLNHLTVYDIIEDNNGTVIVGTLGGLNYFDYGKKTFLSISDETESKKYLNTPFVNSLYADEDGNIWIGTEKGGVNYYNSYQKPFYSIKHDPSNNNTISHNTINSIFIEENYWWIGTAGGGLNKLSADGKNNVRFESDPGNNRSIYSNFISSLLRDQNKNMWVGTWGGGINLLLSEYKNQFRVLLHNPFDSTSLCNNFVSSLKEIDKSRILVGTRNGLDIFNPSENTFLHVHEKMNLANDLEVGCLLADQKERIWIGTRNGLYRLSRRDLLEFAPTTKTTEFVKYTNQTNNTGSLAGNYVISLCETKDSTVWLGTYGNGICKYVEDKGSGHFINYSEKDGLCNNFAYSIEEDLQGNLWISTDKGLSKFNPETKEFQNFYTSDGLLSDQFYWSASFADANGNLYFGGIKGLNYFSPEQIEPYPNTPHPVFTEFSVFNTPVKVGDKYHSKAILDKPIEETRKINLSYKDAVFSIEFSALDYFLPNKIKYAYKMEGVDQDWVEVPSTRRFANYTNLSGGDYTFKIKATNSDGVWSENERELVIYVQPPFWQTTWFQFLSVLSIIFLVMAYIRYRTRFLKEQKQKLEKQVRERTHQIEEQKEEIAKQRDEVIELNEKVKLVNQLRLRFFTNISHEFRTPLTLIIDPLEQLKQKLKDNQDAKNTITIINRNAQRLLHLINQLLYFRRIETGKLDLNVSNGNLVEYLSGIFESFKDLADHQQINYHFFAEKTNKETWFDAEKVENVFYNLLSNAFKHTPVSGNISMKVEFIDSTNRNCIDPPYVVIRIQDSGTGISQKHLPNIFKRFYKAEEANKDSYFTSSGIGLALTYEIVQALHGEIKVESELSKGSSFAVCIPYTKDRFSENEINQTAVPTDINIEGRVNVLAEHIIAEKTGYEQENDSQENKSKPTILIVEDNFDLRSFLLQTLRSDYRVLGAENGKIGLEMAKKYSPELIISDVMMPVMDGIELCSRLKKNIQTSHIPIVLLTAKNMVESWIEGLETGADDYIPKPFNFQILQVKMRNLIESRRTIKQMFSRPENISFEQIMPNTLDQKFINKAYEVLEKNYTESHFTVDQFAKEMFVSQSLLYKKIKALTDLNITDFINSFKLKKAIELIKTSSEPISEIAYKVGFNDPKYFSRIFKKFYGMSPSDFSKNPQTPS</sequence>
<dbReference type="GO" id="GO:0043565">
    <property type="term" value="F:sequence-specific DNA binding"/>
    <property type="evidence" value="ECO:0007669"/>
    <property type="project" value="InterPro"/>
</dbReference>
<dbReference type="InterPro" id="IPR005467">
    <property type="entry name" value="His_kinase_dom"/>
</dbReference>
<evidence type="ECO:0000259" key="9">
    <source>
        <dbReference type="PROSITE" id="PS01124"/>
    </source>
</evidence>
<keyword evidence="5" id="KW-0238">DNA-binding</keyword>
<evidence type="ECO:0000259" key="11">
    <source>
        <dbReference type="PROSITE" id="PS50110"/>
    </source>
</evidence>
<evidence type="ECO:0000256" key="3">
    <source>
        <dbReference type="ARBA" id="ARBA00022553"/>
    </source>
</evidence>
<evidence type="ECO:0000256" key="1">
    <source>
        <dbReference type="ARBA" id="ARBA00000085"/>
    </source>
</evidence>
<dbReference type="InterPro" id="IPR018060">
    <property type="entry name" value="HTH_AraC"/>
</dbReference>
<comment type="caution">
    <text evidence="12">The sequence shown here is derived from an EMBL/GenBank/DDBJ whole genome shotgun (WGS) entry which is preliminary data.</text>
</comment>
<dbReference type="PANTHER" id="PTHR43547">
    <property type="entry name" value="TWO-COMPONENT HISTIDINE KINASE"/>
    <property type="match status" value="1"/>
</dbReference>
<dbReference type="GO" id="GO:0003700">
    <property type="term" value="F:DNA-binding transcription factor activity"/>
    <property type="evidence" value="ECO:0007669"/>
    <property type="project" value="InterPro"/>
</dbReference>
<feature type="coiled-coil region" evidence="8">
    <location>
        <begin position="845"/>
        <end position="893"/>
    </location>
</feature>
<dbReference type="Gene3D" id="1.10.287.130">
    <property type="match status" value="1"/>
</dbReference>
<dbReference type="PROSITE" id="PS01124">
    <property type="entry name" value="HTH_ARAC_FAMILY_2"/>
    <property type="match status" value="1"/>
</dbReference>
<dbReference type="Gene3D" id="2.60.40.10">
    <property type="entry name" value="Immunoglobulins"/>
    <property type="match status" value="1"/>
</dbReference>
<dbReference type="InterPro" id="IPR003594">
    <property type="entry name" value="HATPase_dom"/>
</dbReference>
<dbReference type="InterPro" id="IPR004358">
    <property type="entry name" value="Sig_transdc_His_kin-like_C"/>
</dbReference>
<dbReference type="InterPro" id="IPR015943">
    <property type="entry name" value="WD40/YVTN_repeat-like_dom_sf"/>
</dbReference>
<evidence type="ECO:0000256" key="8">
    <source>
        <dbReference type="SAM" id="Coils"/>
    </source>
</evidence>
<dbReference type="InterPro" id="IPR011123">
    <property type="entry name" value="Y_Y_Y"/>
</dbReference>
<dbReference type="EC" id="2.7.13.3" evidence="2"/>
<keyword evidence="13" id="KW-1185">Reference proteome</keyword>
<dbReference type="SUPFAM" id="SSF63829">
    <property type="entry name" value="Calcium-dependent phosphotriesterase"/>
    <property type="match status" value="3"/>
</dbReference>
<evidence type="ECO:0000256" key="2">
    <source>
        <dbReference type="ARBA" id="ARBA00012438"/>
    </source>
</evidence>
<dbReference type="FunFam" id="2.60.40.10:FF:000791">
    <property type="entry name" value="Two-component system sensor histidine kinase/response regulator"/>
    <property type="match status" value="1"/>
</dbReference>
<evidence type="ECO:0000256" key="7">
    <source>
        <dbReference type="PROSITE-ProRule" id="PRU00169"/>
    </source>
</evidence>
<dbReference type="InterPro" id="IPR011110">
    <property type="entry name" value="Reg_prop"/>
</dbReference>
<keyword evidence="3 7" id="KW-0597">Phosphoprotein</keyword>
<dbReference type="PANTHER" id="PTHR43547:SF2">
    <property type="entry name" value="HYBRID SIGNAL TRANSDUCTION HISTIDINE KINASE C"/>
    <property type="match status" value="1"/>
</dbReference>
<keyword evidence="6" id="KW-0804">Transcription</keyword>
<dbReference type="SUPFAM" id="SSF47384">
    <property type="entry name" value="Homodimeric domain of signal transducing histidine kinase"/>
    <property type="match status" value="1"/>
</dbReference>
<dbReference type="Pfam" id="PF07494">
    <property type="entry name" value="Reg_prop"/>
    <property type="match status" value="5"/>
</dbReference>
<proteinExistence type="predicted"/>
<dbReference type="Pfam" id="PF00512">
    <property type="entry name" value="HisKA"/>
    <property type="match status" value="1"/>
</dbReference>
<dbReference type="FunFam" id="1.10.287.130:FF:000045">
    <property type="entry name" value="Two-component system sensor histidine kinase/response regulator"/>
    <property type="match status" value="1"/>
</dbReference>
<dbReference type="InterPro" id="IPR036890">
    <property type="entry name" value="HATPase_C_sf"/>
</dbReference>
<dbReference type="GO" id="GO:0000155">
    <property type="term" value="F:phosphorelay sensor kinase activity"/>
    <property type="evidence" value="ECO:0007669"/>
    <property type="project" value="InterPro"/>
</dbReference>
<dbReference type="SMART" id="SM00342">
    <property type="entry name" value="HTH_ARAC"/>
    <property type="match status" value="1"/>
</dbReference>
<keyword evidence="8" id="KW-0175">Coiled coil</keyword>
<dbReference type="SMART" id="SM00387">
    <property type="entry name" value="HATPase_c"/>
    <property type="match status" value="1"/>
</dbReference>
<dbReference type="PROSITE" id="PS00041">
    <property type="entry name" value="HTH_ARAC_FAMILY_1"/>
    <property type="match status" value="1"/>
</dbReference>
<accession>A0A9X3F2Q1</accession>
<dbReference type="InterPro" id="IPR011006">
    <property type="entry name" value="CheY-like_superfamily"/>
</dbReference>
<evidence type="ECO:0000256" key="6">
    <source>
        <dbReference type="ARBA" id="ARBA00023163"/>
    </source>
</evidence>
<dbReference type="SUPFAM" id="SSF55874">
    <property type="entry name" value="ATPase domain of HSP90 chaperone/DNA topoisomerase II/histidine kinase"/>
    <property type="match status" value="1"/>
</dbReference>
<dbReference type="FunFam" id="3.40.50.2300:FF:000138">
    <property type="entry name" value="Two-component system sensor histidine kinase/response regulator"/>
    <property type="match status" value="1"/>
</dbReference>
<dbReference type="Gene3D" id="1.10.10.60">
    <property type="entry name" value="Homeodomain-like"/>
    <property type="match status" value="1"/>
</dbReference>
<comment type="catalytic activity">
    <reaction evidence="1">
        <text>ATP + protein L-histidine = ADP + protein N-phospho-L-histidine.</text>
        <dbReference type="EC" id="2.7.13.3"/>
    </reaction>
</comment>
<dbReference type="CDD" id="cd14686">
    <property type="entry name" value="bZIP"/>
    <property type="match status" value="1"/>
</dbReference>
<keyword evidence="4" id="KW-0805">Transcription regulation</keyword>
<evidence type="ECO:0000313" key="12">
    <source>
        <dbReference type="EMBL" id="MCY1719466.1"/>
    </source>
</evidence>
<dbReference type="PROSITE" id="PS50109">
    <property type="entry name" value="HIS_KIN"/>
    <property type="match status" value="1"/>
</dbReference>
<dbReference type="EMBL" id="JAPOHD010000007">
    <property type="protein sequence ID" value="MCY1719466.1"/>
    <property type="molecule type" value="Genomic_DNA"/>
</dbReference>
<dbReference type="PRINTS" id="PR00344">
    <property type="entry name" value="BCTRLSENSOR"/>
</dbReference>
<dbReference type="InterPro" id="IPR003661">
    <property type="entry name" value="HisK_dim/P_dom"/>
</dbReference>
<evidence type="ECO:0000259" key="10">
    <source>
        <dbReference type="PROSITE" id="PS50109"/>
    </source>
</evidence>
<dbReference type="Gene3D" id="3.30.565.10">
    <property type="entry name" value="Histidine kinase-like ATPase, C-terminal domain"/>
    <property type="match status" value="1"/>
</dbReference>
<dbReference type="RefSeq" id="WP_343331803.1">
    <property type="nucleotide sequence ID" value="NZ_JAPOHD010000007.1"/>
</dbReference>
<dbReference type="InterPro" id="IPR013783">
    <property type="entry name" value="Ig-like_fold"/>
</dbReference>
<reference evidence="12" key="1">
    <citation type="submission" date="2022-11" db="EMBL/GenBank/DDBJ databases">
        <title>Marilongibacter aestuarii gen. nov., sp. nov., isolated from tidal flat sediment.</title>
        <authorList>
            <person name="Jiayan W."/>
        </authorList>
    </citation>
    <scope>NUCLEOTIDE SEQUENCE</scope>
    <source>
        <strain evidence="12">Z1-6</strain>
    </source>
</reference>
<feature type="modified residue" description="4-aspartylphosphate" evidence="7">
    <location>
        <position position="1226"/>
    </location>
</feature>
<gene>
    <name evidence="12" type="ORF">OU798_03885</name>
</gene>
<evidence type="ECO:0000313" key="13">
    <source>
        <dbReference type="Proteomes" id="UP001145087"/>
    </source>
</evidence>
<dbReference type="PROSITE" id="PS50110">
    <property type="entry name" value="RESPONSE_REGULATORY"/>
    <property type="match status" value="1"/>
</dbReference>
<organism evidence="12 13">
    <name type="scientific">Draconibacterium aestuarii</name>
    <dbReference type="NCBI Taxonomy" id="2998507"/>
    <lineage>
        <taxon>Bacteria</taxon>
        <taxon>Pseudomonadati</taxon>
        <taxon>Bacteroidota</taxon>
        <taxon>Bacteroidia</taxon>
        <taxon>Marinilabiliales</taxon>
        <taxon>Prolixibacteraceae</taxon>
        <taxon>Draconibacterium</taxon>
    </lineage>
</organism>
<dbReference type="SMART" id="SM00448">
    <property type="entry name" value="REC"/>
    <property type="match status" value="1"/>
</dbReference>
<dbReference type="Pfam" id="PF00072">
    <property type="entry name" value="Response_reg"/>
    <property type="match status" value="1"/>
</dbReference>
<feature type="domain" description="HTH araC/xylS-type" evidence="9">
    <location>
        <begin position="1325"/>
        <end position="1424"/>
    </location>
</feature>
<dbReference type="Gene3D" id="3.40.50.2300">
    <property type="match status" value="1"/>
</dbReference>
<dbReference type="InterPro" id="IPR036097">
    <property type="entry name" value="HisK_dim/P_sf"/>
</dbReference>
<feature type="domain" description="Histidine kinase" evidence="10">
    <location>
        <begin position="900"/>
        <end position="1127"/>
    </location>
</feature>
<dbReference type="CDD" id="cd00082">
    <property type="entry name" value="HisKA"/>
    <property type="match status" value="1"/>
</dbReference>
<dbReference type="Gene3D" id="2.130.10.10">
    <property type="entry name" value="YVTN repeat-like/Quinoprotein amine dehydrogenase"/>
    <property type="match status" value="2"/>
</dbReference>
<dbReference type="InterPro" id="IPR009057">
    <property type="entry name" value="Homeodomain-like_sf"/>
</dbReference>